<reference evidence="10" key="3">
    <citation type="submission" date="2018-01" db="EMBL/GenBank/DDBJ databases">
        <authorList>
            <person name="Gaut B.S."/>
            <person name="Morton B.R."/>
            <person name="Clegg M.T."/>
            <person name="Duvall M.R."/>
        </authorList>
    </citation>
    <scope>NUCLEOTIDE SEQUENCE</scope>
    <source>
        <strain evidence="10">ATCC BAA-2683</strain>
    </source>
</reference>
<dbReference type="PANTHER" id="PTHR43163">
    <property type="entry name" value="DIPEPTIDE TRANSPORT SYSTEM PERMEASE PROTEIN DPPB-RELATED"/>
    <property type="match status" value="1"/>
</dbReference>
<keyword evidence="2 7" id="KW-0813">Transport</keyword>
<evidence type="ECO:0000313" key="9">
    <source>
        <dbReference type="EMBL" id="OHV03580.1"/>
    </source>
</evidence>
<dbReference type="PANTHER" id="PTHR43163:SF7">
    <property type="entry name" value="DIPEPTIDE-TRANSPORT INTEGRAL MEMBRANE PROTEIN ABC TRANSPORTER DPPB-RELATED"/>
    <property type="match status" value="1"/>
</dbReference>
<protein>
    <submittedName>
        <fullName evidence="9">ABC transporter permease</fullName>
    </submittedName>
    <submittedName>
        <fullName evidence="10">Dipeptide transport system permease protein DppB</fullName>
    </submittedName>
</protein>
<evidence type="ECO:0000313" key="10">
    <source>
        <dbReference type="EMBL" id="PQM49435.1"/>
    </source>
</evidence>
<dbReference type="Pfam" id="PF00528">
    <property type="entry name" value="BPD_transp_1"/>
    <property type="match status" value="1"/>
</dbReference>
<evidence type="ECO:0000259" key="8">
    <source>
        <dbReference type="PROSITE" id="PS50928"/>
    </source>
</evidence>
<dbReference type="Proteomes" id="UP000179734">
    <property type="component" value="Unassembled WGS sequence"/>
</dbReference>
<dbReference type="Gene3D" id="1.10.3720.10">
    <property type="entry name" value="MetI-like"/>
    <property type="match status" value="1"/>
</dbReference>
<comment type="similarity">
    <text evidence="7">Belongs to the binding-protein-dependent transport system permease family.</text>
</comment>
<name>A0A1S1ND78_9MYCO</name>
<feature type="transmembrane region" description="Helical" evidence="7">
    <location>
        <begin position="132"/>
        <end position="155"/>
    </location>
</feature>
<feature type="transmembrane region" description="Helical" evidence="7">
    <location>
        <begin position="233"/>
        <end position="255"/>
    </location>
</feature>
<evidence type="ECO:0000313" key="12">
    <source>
        <dbReference type="Proteomes" id="UP000238296"/>
    </source>
</evidence>
<comment type="subcellular location">
    <subcellularLocation>
        <location evidence="1 7">Cell membrane</location>
        <topology evidence="1 7">Multi-pass membrane protein</topology>
    </subcellularLocation>
</comment>
<dbReference type="GO" id="GO:0005886">
    <property type="term" value="C:plasma membrane"/>
    <property type="evidence" value="ECO:0007669"/>
    <property type="project" value="UniProtKB-SubCell"/>
</dbReference>
<feature type="transmembrane region" description="Helical" evidence="7">
    <location>
        <begin position="99"/>
        <end position="120"/>
    </location>
</feature>
<dbReference type="RefSeq" id="WP_071026936.1">
    <property type="nucleotide sequence ID" value="NZ_MLQM01000071.1"/>
</dbReference>
<gene>
    <name evidence="10" type="primary">dppB</name>
    <name evidence="9" type="ORF">BKN37_14315</name>
    <name evidence="10" type="ORF">C1Y40_00343</name>
</gene>
<evidence type="ECO:0000256" key="4">
    <source>
        <dbReference type="ARBA" id="ARBA00022692"/>
    </source>
</evidence>
<accession>A0A1S1ND78</accession>
<dbReference type="CDD" id="cd06261">
    <property type="entry name" value="TM_PBP2"/>
    <property type="match status" value="1"/>
</dbReference>
<dbReference type="PROSITE" id="PS50928">
    <property type="entry name" value="ABC_TM1"/>
    <property type="match status" value="1"/>
</dbReference>
<dbReference type="InterPro" id="IPR045621">
    <property type="entry name" value="BPD_transp_1_N"/>
</dbReference>
<evidence type="ECO:0000256" key="7">
    <source>
        <dbReference type="RuleBase" id="RU363032"/>
    </source>
</evidence>
<evidence type="ECO:0000256" key="1">
    <source>
        <dbReference type="ARBA" id="ARBA00004651"/>
    </source>
</evidence>
<keyword evidence="11" id="KW-1185">Reference proteome</keyword>
<dbReference type="AlphaFoldDB" id="A0A1S1ND78"/>
<evidence type="ECO:0000313" key="11">
    <source>
        <dbReference type="Proteomes" id="UP000179734"/>
    </source>
</evidence>
<dbReference type="InterPro" id="IPR035906">
    <property type="entry name" value="MetI-like_sf"/>
</dbReference>
<dbReference type="EMBL" id="PPEA01000056">
    <property type="protein sequence ID" value="PQM49435.1"/>
    <property type="molecule type" value="Genomic_DNA"/>
</dbReference>
<evidence type="ECO:0000256" key="2">
    <source>
        <dbReference type="ARBA" id="ARBA00022448"/>
    </source>
</evidence>
<keyword evidence="3" id="KW-1003">Cell membrane</keyword>
<dbReference type="GO" id="GO:0055085">
    <property type="term" value="P:transmembrane transport"/>
    <property type="evidence" value="ECO:0007669"/>
    <property type="project" value="InterPro"/>
</dbReference>
<reference evidence="10 12" key="2">
    <citation type="journal article" date="2017" name="Int. J. Syst. Evol. Microbiol.">
        <title>Mycobacterium talmoniae sp. nov., a slowly growing mycobacterium isolated from human respiratory samples.</title>
        <authorList>
            <person name="Davidson R.M."/>
            <person name="DeGroote M.A."/>
            <person name="Marola J.L."/>
            <person name="Buss S."/>
            <person name="Jones V."/>
            <person name="McNeil M.R."/>
            <person name="Freifeld A.G."/>
            <person name="Elaine Epperson L."/>
            <person name="Hasan N.A."/>
            <person name="Jackson M."/>
            <person name="Iwen P.C."/>
            <person name="Salfinger M."/>
            <person name="Strong M."/>
        </authorList>
    </citation>
    <scope>NUCLEOTIDE SEQUENCE [LARGE SCALE GENOMIC DNA]</scope>
    <source>
        <strain evidence="10 12">ATCC BAA-2683</strain>
    </source>
</reference>
<dbReference type="EMBL" id="MLQM01000071">
    <property type="protein sequence ID" value="OHV03580.1"/>
    <property type="molecule type" value="Genomic_DNA"/>
</dbReference>
<feature type="transmembrane region" description="Helical" evidence="7">
    <location>
        <begin position="9"/>
        <end position="30"/>
    </location>
</feature>
<organism evidence="9 11">
    <name type="scientific">Mycobacterium talmoniae</name>
    <dbReference type="NCBI Taxonomy" id="1858794"/>
    <lineage>
        <taxon>Bacteria</taxon>
        <taxon>Bacillati</taxon>
        <taxon>Actinomycetota</taxon>
        <taxon>Actinomycetes</taxon>
        <taxon>Mycobacteriales</taxon>
        <taxon>Mycobacteriaceae</taxon>
        <taxon>Mycobacterium</taxon>
    </lineage>
</organism>
<dbReference type="SUPFAM" id="SSF161098">
    <property type="entry name" value="MetI-like"/>
    <property type="match status" value="1"/>
</dbReference>
<feature type="transmembrane region" description="Helical" evidence="7">
    <location>
        <begin position="275"/>
        <end position="301"/>
    </location>
</feature>
<keyword evidence="6 7" id="KW-0472">Membrane</keyword>
<proteinExistence type="inferred from homology"/>
<feature type="domain" description="ABC transmembrane type-1" evidence="8">
    <location>
        <begin position="95"/>
        <end position="298"/>
    </location>
</feature>
<comment type="caution">
    <text evidence="9">The sequence shown here is derived from an EMBL/GenBank/DDBJ whole genome shotgun (WGS) entry which is preliminary data.</text>
</comment>
<evidence type="ECO:0000256" key="5">
    <source>
        <dbReference type="ARBA" id="ARBA00022989"/>
    </source>
</evidence>
<sequence length="308" mass="32489">MIGYLGRRLLVMIPVFFGATLLIYGLVFLLPGDPIAALGGDRAVSPAVAAQLRAQYHLDDPFWLQYLKYLQGLTRGDLGQSFSGLPISEVLAQAFPVTIRLALVALTVEAVLGVGLGVIAGLRRGGIFDASVLLTSLVLIAVPIFVLGFIAQFVFGVKLGLAPATVGDQPTLRRLLLPGFVLGAVSFAYVVRLTRSAVAANAHADYVRTATAAGLSRPRVVVVHILRNSLIPVVTFLGADLGALLGGAVVTEGIFNIHGVGGALYQAVIRQEAPTVVAIVTVLVLVYLLANLMVDLLYAALDPRIRYG</sequence>
<dbReference type="InterPro" id="IPR000515">
    <property type="entry name" value="MetI-like"/>
</dbReference>
<dbReference type="Pfam" id="PF19300">
    <property type="entry name" value="BPD_transp_1_N"/>
    <property type="match status" value="1"/>
</dbReference>
<evidence type="ECO:0000256" key="6">
    <source>
        <dbReference type="ARBA" id="ARBA00023136"/>
    </source>
</evidence>
<dbReference type="Proteomes" id="UP000238296">
    <property type="component" value="Unassembled WGS sequence"/>
</dbReference>
<keyword evidence="4 7" id="KW-0812">Transmembrane</keyword>
<reference evidence="9 11" key="1">
    <citation type="submission" date="2016-10" db="EMBL/GenBank/DDBJ databases">
        <title>Genome sequence of Mycobacterium talmonii.</title>
        <authorList>
            <person name="Greninger A.L."/>
            <person name="Elliott B."/>
            <person name="Vasireddy S."/>
            <person name="Vasireddy R."/>
        </authorList>
    </citation>
    <scope>NUCLEOTIDE SEQUENCE [LARGE SCALE GENOMIC DNA]</scope>
    <source>
        <strain evidence="9">MO-5499</strain>
        <strain evidence="11">NE-TNMC-100812</strain>
    </source>
</reference>
<keyword evidence="5 7" id="KW-1133">Transmembrane helix</keyword>
<feature type="transmembrane region" description="Helical" evidence="7">
    <location>
        <begin position="175"/>
        <end position="191"/>
    </location>
</feature>
<evidence type="ECO:0000256" key="3">
    <source>
        <dbReference type="ARBA" id="ARBA00022475"/>
    </source>
</evidence>